<keyword evidence="4" id="KW-1185">Reference proteome</keyword>
<dbReference type="InterPro" id="IPR021135">
    <property type="entry name" value="PEP_COase"/>
</dbReference>
<gene>
    <name evidence="3" type="ORF">E0702_17245</name>
</gene>
<dbReference type="SUPFAM" id="SSF51621">
    <property type="entry name" value="Phosphoenolpyruvate/pyruvate domain"/>
    <property type="match status" value="1"/>
</dbReference>
<evidence type="ECO:0000256" key="2">
    <source>
        <dbReference type="ARBA" id="ARBA00022419"/>
    </source>
</evidence>
<evidence type="ECO:0000256" key="1">
    <source>
        <dbReference type="ARBA" id="ARBA00003670"/>
    </source>
</evidence>
<protein>
    <recommendedName>
        <fullName evidence="2">Phosphoenolpyruvate carboxylase</fullName>
    </recommendedName>
</protein>
<name>A0ABY2D2R4_9GAMM</name>
<evidence type="ECO:0000313" key="4">
    <source>
        <dbReference type="Proteomes" id="UP000294823"/>
    </source>
</evidence>
<evidence type="ECO:0000313" key="3">
    <source>
        <dbReference type="EMBL" id="TDA85987.1"/>
    </source>
</evidence>
<accession>A0ABY2D2R4</accession>
<proteinExistence type="predicted"/>
<reference evidence="3 4" key="1">
    <citation type="submission" date="2019-03" db="EMBL/GenBank/DDBJ databases">
        <title>Halomonas marinisediminis sp. nov., a moderately halophilic bacterium isolated from the Bohai Gulf.</title>
        <authorList>
            <person name="Ji X."/>
        </authorList>
    </citation>
    <scope>NUCLEOTIDE SEQUENCE [LARGE SCALE GENOMIC DNA]</scope>
    <source>
        <strain evidence="3 4">204</strain>
    </source>
</reference>
<comment type="function">
    <text evidence="1">Forms oxaloacetate, a four-carbon dicarboxylic acid source for the tricarboxylic acid cycle.</text>
</comment>
<sequence>LYDSFIDEGAEPEISLQAFEAELKAIRSLVVKEHQSLYLSEINSLLNKIHLFGYHFAILDIRQDSRVHESVFNTLAEGLIKSESDILPKNY</sequence>
<dbReference type="Proteomes" id="UP000294823">
    <property type="component" value="Unassembled WGS sequence"/>
</dbReference>
<organism evidence="3 4">
    <name type="scientific">Halomonas marinisediminis</name>
    <dbReference type="NCBI Taxonomy" id="2546095"/>
    <lineage>
        <taxon>Bacteria</taxon>
        <taxon>Pseudomonadati</taxon>
        <taxon>Pseudomonadota</taxon>
        <taxon>Gammaproteobacteria</taxon>
        <taxon>Oceanospirillales</taxon>
        <taxon>Halomonadaceae</taxon>
        <taxon>Halomonas</taxon>
    </lineage>
</organism>
<feature type="non-terminal residue" evidence="3">
    <location>
        <position position="91"/>
    </location>
</feature>
<dbReference type="EMBL" id="SLTR01000422">
    <property type="protein sequence ID" value="TDA85987.1"/>
    <property type="molecule type" value="Genomic_DNA"/>
</dbReference>
<dbReference type="Pfam" id="PF00311">
    <property type="entry name" value="PEPcase"/>
    <property type="match status" value="1"/>
</dbReference>
<dbReference type="InterPro" id="IPR015813">
    <property type="entry name" value="Pyrv/PenolPyrv_kinase-like_dom"/>
</dbReference>
<feature type="non-terminal residue" evidence="3">
    <location>
        <position position="1"/>
    </location>
</feature>
<comment type="caution">
    <text evidence="3">The sequence shown here is derived from an EMBL/GenBank/DDBJ whole genome shotgun (WGS) entry which is preliminary data.</text>
</comment>